<gene>
    <name evidence="9" type="ORF">CINS_0710</name>
</gene>
<dbReference type="SUPFAM" id="SSF144091">
    <property type="entry name" value="Rhomboid-like"/>
    <property type="match status" value="1"/>
</dbReference>
<proteinExistence type="inferred from homology"/>
<dbReference type="PANTHER" id="PTHR43731">
    <property type="entry name" value="RHOMBOID PROTEASE"/>
    <property type="match status" value="1"/>
</dbReference>
<evidence type="ECO:0000256" key="4">
    <source>
        <dbReference type="ARBA" id="ARBA00022801"/>
    </source>
</evidence>
<evidence type="ECO:0000256" key="5">
    <source>
        <dbReference type="ARBA" id="ARBA00022989"/>
    </source>
</evidence>
<dbReference type="Proteomes" id="UP000031163">
    <property type="component" value="Chromosome"/>
</dbReference>
<keyword evidence="3 7" id="KW-0812">Transmembrane</keyword>
<feature type="transmembrane region" description="Helical" evidence="7">
    <location>
        <begin position="108"/>
        <end position="127"/>
    </location>
</feature>
<feature type="transmembrane region" description="Helical" evidence="7">
    <location>
        <begin position="5"/>
        <end position="22"/>
    </location>
</feature>
<comment type="subcellular location">
    <subcellularLocation>
        <location evidence="1">Membrane</location>
        <topology evidence="1">Multi-pass membrane protein</topology>
    </subcellularLocation>
</comment>
<evidence type="ECO:0000256" key="1">
    <source>
        <dbReference type="ARBA" id="ARBA00004141"/>
    </source>
</evidence>
<protein>
    <submittedName>
        <fullName evidence="9">Putative membrane protein (Rhomboid family)</fullName>
    </submittedName>
</protein>
<comment type="similarity">
    <text evidence="2">Belongs to the peptidase S54 family.</text>
</comment>
<evidence type="ECO:0000256" key="6">
    <source>
        <dbReference type="ARBA" id="ARBA00023136"/>
    </source>
</evidence>
<dbReference type="Gene3D" id="1.20.1540.10">
    <property type="entry name" value="Rhomboid-like"/>
    <property type="match status" value="1"/>
</dbReference>
<dbReference type="GeneID" id="74431513"/>
<dbReference type="GO" id="GO:0016020">
    <property type="term" value="C:membrane"/>
    <property type="evidence" value="ECO:0007669"/>
    <property type="project" value="UniProtKB-SubCell"/>
</dbReference>
<sequence>MITSFLIALNCLIFICVNYLNFSSLNFNVILGLNLFFFQEYLWQILTSIFMHGNWTHLILNMIVLYQFGLILEKFLGSLKFLFLYLVGGMICSLLSIFYIYLSFDGTFVNIVGASGAICVLMGYYAFINKHAAKGLLVAILLMSFAPIIMGIKIAWYAHIFGFVCGYMLAKFRVIK</sequence>
<evidence type="ECO:0000256" key="7">
    <source>
        <dbReference type="SAM" id="Phobius"/>
    </source>
</evidence>
<keyword evidence="6 7" id="KW-0472">Membrane</keyword>
<evidence type="ECO:0000256" key="3">
    <source>
        <dbReference type="ARBA" id="ARBA00022692"/>
    </source>
</evidence>
<keyword evidence="5 7" id="KW-1133">Transmembrane helix</keyword>
<dbReference type="AlphaFoldDB" id="A0A0A8H452"/>
<feature type="transmembrane region" description="Helical" evidence="7">
    <location>
        <begin position="132"/>
        <end position="150"/>
    </location>
</feature>
<evidence type="ECO:0000313" key="9">
    <source>
        <dbReference type="EMBL" id="AJC87679.1"/>
    </source>
</evidence>
<dbReference type="GO" id="GO:0004252">
    <property type="term" value="F:serine-type endopeptidase activity"/>
    <property type="evidence" value="ECO:0007669"/>
    <property type="project" value="InterPro"/>
</dbReference>
<feature type="transmembrane region" description="Helical" evidence="7">
    <location>
        <begin position="81"/>
        <end position="102"/>
    </location>
</feature>
<evidence type="ECO:0000256" key="2">
    <source>
        <dbReference type="ARBA" id="ARBA00009045"/>
    </source>
</evidence>
<dbReference type="STRING" id="1031564.CINS_0710"/>
<name>A0A0A8H452_9BACT</name>
<dbReference type="PANTHER" id="PTHR43731:SF14">
    <property type="entry name" value="PRESENILIN-ASSOCIATED RHOMBOID-LIKE PROTEIN, MITOCHONDRIAL"/>
    <property type="match status" value="1"/>
</dbReference>
<dbReference type="RefSeq" id="WP_039649895.1">
    <property type="nucleotide sequence ID" value="NZ_CP007770.1"/>
</dbReference>
<reference evidence="9 10" key="1">
    <citation type="journal article" date="2014" name="Genome Biol. Evol.">
        <title>Comparative Genomics of the Campylobacter lari Group.</title>
        <authorList>
            <person name="Miller W.G."/>
            <person name="Yee E."/>
            <person name="Chapman M.H."/>
            <person name="Smith T.P."/>
            <person name="Bono J.L."/>
            <person name="Huynh S."/>
            <person name="Parker C.T."/>
            <person name="Vandamme P."/>
            <person name="Luong K."/>
            <person name="Korlach J."/>
        </authorList>
    </citation>
    <scope>NUCLEOTIDE SEQUENCE [LARGE SCALE GENOMIC DNA]</scope>
    <source>
        <strain evidence="9 10">NCTC 12927</strain>
    </source>
</reference>
<accession>A0A0A8H452</accession>
<dbReference type="InterPro" id="IPR035952">
    <property type="entry name" value="Rhomboid-like_sf"/>
</dbReference>
<evidence type="ECO:0000259" key="8">
    <source>
        <dbReference type="Pfam" id="PF01694"/>
    </source>
</evidence>
<organism evidence="9 10">
    <name type="scientific">Campylobacter insulaenigrae NCTC 12927</name>
    <dbReference type="NCBI Taxonomy" id="1031564"/>
    <lineage>
        <taxon>Bacteria</taxon>
        <taxon>Pseudomonadati</taxon>
        <taxon>Campylobacterota</taxon>
        <taxon>Epsilonproteobacteria</taxon>
        <taxon>Campylobacterales</taxon>
        <taxon>Campylobacteraceae</taxon>
        <taxon>Campylobacter</taxon>
    </lineage>
</organism>
<dbReference type="InterPro" id="IPR050925">
    <property type="entry name" value="Rhomboid_protease_S54"/>
</dbReference>
<dbReference type="KEGG" id="cis:CINS_0710"/>
<dbReference type="Pfam" id="PF01694">
    <property type="entry name" value="Rhomboid"/>
    <property type="match status" value="1"/>
</dbReference>
<feature type="transmembrane region" description="Helical" evidence="7">
    <location>
        <begin position="42"/>
        <end position="69"/>
    </location>
</feature>
<feature type="domain" description="Peptidase S54 rhomboid" evidence="8">
    <location>
        <begin position="40"/>
        <end position="171"/>
    </location>
</feature>
<dbReference type="InterPro" id="IPR022764">
    <property type="entry name" value="Peptidase_S54_rhomboid_dom"/>
</dbReference>
<evidence type="ECO:0000313" key="10">
    <source>
        <dbReference type="Proteomes" id="UP000031163"/>
    </source>
</evidence>
<dbReference type="HOGENOM" id="CLU_055068_4_2_7"/>
<dbReference type="EMBL" id="CP007770">
    <property type="protein sequence ID" value="AJC87679.1"/>
    <property type="molecule type" value="Genomic_DNA"/>
</dbReference>
<keyword evidence="4" id="KW-0378">Hydrolase</keyword>